<comment type="caution">
    <text evidence="1">The sequence shown here is derived from an EMBL/GenBank/DDBJ whole genome shotgun (WGS) entry which is preliminary data.</text>
</comment>
<protein>
    <submittedName>
        <fullName evidence="1">Helix-turn-helix domain-containing protein</fullName>
    </submittedName>
</protein>
<reference evidence="1 2" key="1">
    <citation type="submission" date="2022-10" db="EMBL/GenBank/DDBJ databases">
        <title>Defluviimonas sp. nov., isolated from ocean surface sediments.</title>
        <authorList>
            <person name="He W."/>
            <person name="Wang L."/>
            <person name="Zhang D.-F."/>
        </authorList>
    </citation>
    <scope>NUCLEOTIDE SEQUENCE [LARGE SCALE GENOMIC DNA]</scope>
    <source>
        <strain evidence="1 2">WL0024</strain>
    </source>
</reference>
<dbReference type="RefSeq" id="WP_263340385.1">
    <property type="nucleotide sequence ID" value="NZ_JAOVQO010000028.1"/>
</dbReference>
<sequence length="128" mass="13872">MSRLPGIAGEIEAVIGLERTMLLLRRRGGTEINIPVRARGSMLAEIIGVDGAEAMIRAFGSAKIMLPCGHLRGTKARRAEAKKMLRAGASISQVALACDMHSRTVSNYRAQLEAEAGRRQLDLPFDND</sequence>
<proteinExistence type="predicted"/>
<gene>
    <name evidence="1" type="ORF">OEZ60_20490</name>
</gene>
<evidence type="ECO:0000313" key="1">
    <source>
        <dbReference type="EMBL" id="MCU9850367.1"/>
    </source>
</evidence>
<accession>A0ABT2X8U8</accession>
<dbReference type="Proteomes" id="UP001209535">
    <property type="component" value="Unassembled WGS sequence"/>
</dbReference>
<dbReference type="Pfam" id="PF13384">
    <property type="entry name" value="HTH_23"/>
    <property type="match status" value="1"/>
</dbReference>
<name>A0ABT2X8U8_9RHOB</name>
<dbReference type="EMBL" id="JAOVQO010000028">
    <property type="protein sequence ID" value="MCU9850367.1"/>
    <property type="molecule type" value="Genomic_DNA"/>
</dbReference>
<evidence type="ECO:0000313" key="2">
    <source>
        <dbReference type="Proteomes" id="UP001209535"/>
    </source>
</evidence>
<organism evidence="1 2">
    <name type="scientific">Albidovulum salinarum</name>
    <dbReference type="NCBI Taxonomy" id="2984153"/>
    <lineage>
        <taxon>Bacteria</taxon>
        <taxon>Pseudomonadati</taxon>
        <taxon>Pseudomonadota</taxon>
        <taxon>Alphaproteobacteria</taxon>
        <taxon>Rhodobacterales</taxon>
        <taxon>Paracoccaceae</taxon>
        <taxon>Albidovulum</taxon>
    </lineage>
</organism>
<keyword evidence="2" id="KW-1185">Reference proteome</keyword>